<name>A0A2P2N6D4_RHIMU</name>
<sequence length="48" mass="5569">MKDKICLQMSIYLHAHFLCLFEGSICELAICMCVCLHELIWSTSCHLH</sequence>
<reference evidence="1" key="1">
    <citation type="submission" date="2018-02" db="EMBL/GenBank/DDBJ databases">
        <title>Rhizophora mucronata_Transcriptome.</title>
        <authorList>
            <person name="Meera S.P."/>
            <person name="Sreeshan A."/>
            <person name="Augustine A."/>
        </authorList>
    </citation>
    <scope>NUCLEOTIDE SEQUENCE</scope>
    <source>
        <tissue evidence="1">Leaf</tissue>
    </source>
</reference>
<proteinExistence type="predicted"/>
<dbReference type="AlphaFoldDB" id="A0A2P2N6D4"/>
<organism evidence="1">
    <name type="scientific">Rhizophora mucronata</name>
    <name type="common">Asiatic mangrove</name>
    <dbReference type="NCBI Taxonomy" id="61149"/>
    <lineage>
        <taxon>Eukaryota</taxon>
        <taxon>Viridiplantae</taxon>
        <taxon>Streptophyta</taxon>
        <taxon>Embryophyta</taxon>
        <taxon>Tracheophyta</taxon>
        <taxon>Spermatophyta</taxon>
        <taxon>Magnoliopsida</taxon>
        <taxon>eudicotyledons</taxon>
        <taxon>Gunneridae</taxon>
        <taxon>Pentapetalae</taxon>
        <taxon>rosids</taxon>
        <taxon>fabids</taxon>
        <taxon>Malpighiales</taxon>
        <taxon>Rhizophoraceae</taxon>
        <taxon>Rhizophora</taxon>
    </lineage>
</organism>
<accession>A0A2P2N6D4</accession>
<dbReference type="EMBL" id="GGEC01057567">
    <property type="protein sequence ID" value="MBX38051.1"/>
    <property type="molecule type" value="Transcribed_RNA"/>
</dbReference>
<protein>
    <submittedName>
        <fullName evidence="1">Uncharacterized protein</fullName>
    </submittedName>
</protein>
<evidence type="ECO:0000313" key="1">
    <source>
        <dbReference type="EMBL" id="MBX38051.1"/>
    </source>
</evidence>